<comment type="caution">
    <text evidence="1">The sequence shown here is derived from an EMBL/GenBank/DDBJ whole genome shotgun (WGS) entry which is preliminary data.</text>
</comment>
<accession>A0A5R9FNL4</accession>
<sequence>MLRIVGIEKITARNIEKVRVRIRMWEDAVRCFRWDADADEQRFTRPEEARENVSVAAADGTKKLTDAQFDRQLAHNVRVEAEKFYASLTRFN</sequence>
<dbReference type="EMBL" id="VBZC01000017">
    <property type="protein sequence ID" value="TLS44931.1"/>
    <property type="molecule type" value="Genomic_DNA"/>
</dbReference>
<organism evidence="1 2">
    <name type="scientific">Streptomyces montanus</name>
    <dbReference type="NCBI Taxonomy" id="2580423"/>
    <lineage>
        <taxon>Bacteria</taxon>
        <taxon>Bacillati</taxon>
        <taxon>Actinomycetota</taxon>
        <taxon>Actinomycetes</taxon>
        <taxon>Kitasatosporales</taxon>
        <taxon>Streptomycetaceae</taxon>
        <taxon>Streptomyces</taxon>
    </lineage>
</organism>
<evidence type="ECO:0000313" key="2">
    <source>
        <dbReference type="Proteomes" id="UP000305906"/>
    </source>
</evidence>
<name>A0A5R9FNL4_9ACTN</name>
<keyword evidence="2" id="KW-1185">Reference proteome</keyword>
<proteinExistence type="predicted"/>
<dbReference type="Proteomes" id="UP000305906">
    <property type="component" value="Unassembled WGS sequence"/>
</dbReference>
<dbReference type="AlphaFoldDB" id="A0A5R9FNL4"/>
<protein>
    <submittedName>
        <fullName evidence="1">Uncharacterized protein</fullName>
    </submittedName>
</protein>
<reference evidence="1 2" key="1">
    <citation type="submission" date="2019-05" db="EMBL/GenBank/DDBJ databases">
        <title>Streptomyces sp. NEAU-C151, a novel actinomycete isolated from soil.</title>
        <authorList>
            <person name="Han L."/>
            <person name="Jiang H."/>
        </authorList>
    </citation>
    <scope>NUCLEOTIDE SEQUENCE [LARGE SCALE GENOMIC DNA]</scope>
    <source>
        <strain evidence="1 2">NEAU-C151</strain>
    </source>
</reference>
<gene>
    <name evidence="1" type="ORF">FE633_17450</name>
</gene>
<dbReference type="RefSeq" id="WP_138046090.1">
    <property type="nucleotide sequence ID" value="NZ_VBZC01000017.1"/>
</dbReference>
<evidence type="ECO:0000313" key="1">
    <source>
        <dbReference type="EMBL" id="TLS44931.1"/>
    </source>
</evidence>